<feature type="domain" description="EamA" evidence="3">
    <location>
        <begin position="9"/>
        <end position="143"/>
    </location>
</feature>
<keyword evidence="5" id="KW-1185">Reference proteome</keyword>
<feature type="transmembrane region" description="Helical" evidence="2">
    <location>
        <begin position="9"/>
        <end position="29"/>
    </location>
</feature>
<dbReference type="Pfam" id="PF00892">
    <property type="entry name" value="EamA"/>
    <property type="match status" value="1"/>
</dbReference>
<comment type="similarity">
    <text evidence="1">Belongs to the EamA transporter family.</text>
</comment>
<feature type="transmembrane region" description="Helical" evidence="2">
    <location>
        <begin position="41"/>
        <end position="65"/>
    </location>
</feature>
<feature type="transmembrane region" description="Helical" evidence="2">
    <location>
        <begin position="72"/>
        <end position="90"/>
    </location>
</feature>
<dbReference type="GO" id="GO:0016020">
    <property type="term" value="C:membrane"/>
    <property type="evidence" value="ECO:0007669"/>
    <property type="project" value="InterPro"/>
</dbReference>
<evidence type="ECO:0000313" key="4">
    <source>
        <dbReference type="EMBL" id="MBH8577802.1"/>
    </source>
</evidence>
<dbReference type="InterPro" id="IPR037185">
    <property type="entry name" value="EmrE-like"/>
</dbReference>
<evidence type="ECO:0000259" key="3">
    <source>
        <dbReference type="Pfam" id="PF00892"/>
    </source>
</evidence>
<dbReference type="InterPro" id="IPR000620">
    <property type="entry name" value="EamA_dom"/>
</dbReference>
<dbReference type="PANTHER" id="PTHR22911:SF137">
    <property type="entry name" value="SOLUTE CARRIER FAMILY 35 MEMBER G2-RELATED"/>
    <property type="match status" value="1"/>
</dbReference>
<evidence type="ECO:0000256" key="2">
    <source>
        <dbReference type="SAM" id="Phobius"/>
    </source>
</evidence>
<name>A0A8J7IUE6_9NOST</name>
<keyword evidence="2" id="KW-0812">Transmembrane</keyword>
<keyword evidence="2" id="KW-0472">Membrane</keyword>
<dbReference type="SUPFAM" id="SSF103481">
    <property type="entry name" value="Multidrug resistance efflux transporter EmrE"/>
    <property type="match status" value="1"/>
</dbReference>
<keyword evidence="2" id="KW-1133">Transmembrane helix</keyword>
<comment type="caution">
    <text evidence="4">The sequence shown here is derived from an EMBL/GenBank/DDBJ whole genome shotgun (WGS) entry which is preliminary data.</text>
</comment>
<feature type="transmembrane region" description="Helical" evidence="2">
    <location>
        <begin position="110"/>
        <end position="143"/>
    </location>
</feature>
<organism evidence="4 5">
    <name type="scientific">Dendronalium phyllosphericum CENA369</name>
    <dbReference type="NCBI Taxonomy" id="1725256"/>
    <lineage>
        <taxon>Bacteria</taxon>
        <taxon>Bacillati</taxon>
        <taxon>Cyanobacteriota</taxon>
        <taxon>Cyanophyceae</taxon>
        <taxon>Nostocales</taxon>
        <taxon>Nostocaceae</taxon>
        <taxon>Dendronalium</taxon>
        <taxon>Dendronalium phyllosphericum</taxon>
    </lineage>
</organism>
<gene>
    <name evidence="4" type="ORF">I8752_33545</name>
</gene>
<protein>
    <submittedName>
        <fullName evidence="4">EamA family transporter</fullName>
    </submittedName>
</protein>
<evidence type="ECO:0000313" key="5">
    <source>
        <dbReference type="Proteomes" id="UP000662314"/>
    </source>
</evidence>
<dbReference type="Proteomes" id="UP000662314">
    <property type="component" value="Unassembled WGS sequence"/>
</dbReference>
<dbReference type="Gene3D" id="1.10.3730.20">
    <property type="match status" value="1"/>
</dbReference>
<dbReference type="AlphaFoldDB" id="A0A8J7IUE6"/>
<evidence type="ECO:0000256" key="1">
    <source>
        <dbReference type="ARBA" id="ARBA00007362"/>
    </source>
</evidence>
<dbReference type="EMBL" id="JAECZA010000293">
    <property type="protein sequence ID" value="MBH8577802.1"/>
    <property type="molecule type" value="Genomic_DNA"/>
</dbReference>
<proteinExistence type="inferred from homology"/>
<dbReference type="RefSeq" id="WP_214436489.1">
    <property type="nucleotide sequence ID" value="NZ_JAECZA010000293.1"/>
</dbReference>
<reference evidence="4 5" key="1">
    <citation type="journal article" date="2021" name="Int. J. Syst. Evol. Microbiol.">
        <title>Amazonocrinis nigriterrae gen. nov., sp. nov., Atlanticothrix silvestris gen. nov., sp. nov. and Dendronalium phyllosphericum gen. nov., sp. nov., nostocacean cyanobacteria from Brazilian environments.</title>
        <authorList>
            <person name="Alvarenga D.O."/>
            <person name="Andreote A.P.D."/>
            <person name="Branco L.H.Z."/>
            <person name="Delbaje E."/>
            <person name="Cruz R.B."/>
            <person name="Varani A.M."/>
            <person name="Fiore M.F."/>
        </authorList>
    </citation>
    <scope>NUCLEOTIDE SEQUENCE [LARGE SCALE GENOMIC DNA]</scope>
    <source>
        <strain evidence="4 5">CENA369</strain>
    </source>
</reference>
<dbReference type="PANTHER" id="PTHR22911">
    <property type="entry name" value="ACYL-MALONYL CONDENSING ENZYME-RELATED"/>
    <property type="match status" value="1"/>
</dbReference>
<accession>A0A8J7IUE6</accession>
<sequence length="144" mass="15718">MQFNNIEAWWIYALLSSIFAALTTIFAKIGVENVNSNLATAIRTIIILVIAWGIVFVQGNAVNIFTIPRKTMIFLLLSGVATGLSWIFYFKALQAGQASLVAPIDKSSLVLVLLFSVIFLGESLTWKIILGTCLVVIGTLVLII</sequence>